<organism evidence="5 6">
    <name type="scientific">Edaphobacter acidisoli</name>
    <dbReference type="NCBI Taxonomy" id="2040573"/>
    <lineage>
        <taxon>Bacteria</taxon>
        <taxon>Pseudomonadati</taxon>
        <taxon>Acidobacteriota</taxon>
        <taxon>Terriglobia</taxon>
        <taxon>Terriglobales</taxon>
        <taxon>Acidobacteriaceae</taxon>
        <taxon>Edaphobacter</taxon>
    </lineage>
</organism>
<accession>A0A916RR80</accession>
<dbReference type="Proteomes" id="UP000648801">
    <property type="component" value="Unassembled WGS sequence"/>
</dbReference>
<evidence type="ECO:0000256" key="3">
    <source>
        <dbReference type="SAM" id="SignalP"/>
    </source>
</evidence>
<dbReference type="GO" id="GO:0042597">
    <property type="term" value="C:periplasmic space"/>
    <property type="evidence" value="ECO:0007669"/>
    <property type="project" value="InterPro"/>
</dbReference>
<dbReference type="InterPro" id="IPR008929">
    <property type="entry name" value="Chondroitin_lyas"/>
</dbReference>
<dbReference type="Pfam" id="PF05426">
    <property type="entry name" value="Alginate_lyase"/>
    <property type="match status" value="1"/>
</dbReference>
<gene>
    <name evidence="5" type="ORF">GCM10011507_17300</name>
</gene>
<dbReference type="GO" id="GO:0016829">
    <property type="term" value="F:lyase activity"/>
    <property type="evidence" value="ECO:0007669"/>
    <property type="project" value="UniProtKB-KW"/>
</dbReference>
<sequence length="356" mass="38508">MRRFVVQQLKRGAGTIGAVLLASMPCYANAAALRSPWDGVAVKATSASYDCPAVEHLPVDFVTNGFYRTDDPTHSIVDPAMMKAYHESSAPEKRDGDEVVAAADAYRTTGSLAAARCVIAHMEANARGRALTGKMSSNQAYYVQGWVLGGEAIAYLKVRESGVISPEQAAVILPWLKKVSQQTKDYYDAKEAKDAAAQNNHYYWAGVELAAVGIATNDRKDFDWAMSAAKQGIAAIQPDGTLPNEMHRAMRALHYHLYAAGPLVLMAELGMSNGVDLYAVNGGALKHLVRVSMAGMVDPTLFEKATGVKQEMGSPSNERIGWAESFNRRFPDPVITKLLSECKDKGYMYLGGLPPA</sequence>
<dbReference type="RefSeq" id="WP_188758925.1">
    <property type="nucleotide sequence ID" value="NZ_BMJB01000001.1"/>
</dbReference>
<dbReference type="Gene3D" id="1.50.10.100">
    <property type="entry name" value="Chondroitin AC/alginate lyase"/>
    <property type="match status" value="1"/>
</dbReference>
<keyword evidence="1 3" id="KW-0732">Signal</keyword>
<feature type="chain" id="PRO_5037495835" description="Alginate lyase domain-containing protein" evidence="3">
    <location>
        <begin position="31"/>
        <end position="356"/>
    </location>
</feature>
<reference evidence="5" key="1">
    <citation type="journal article" date="2014" name="Int. J. Syst. Evol. Microbiol.">
        <title>Complete genome sequence of Corynebacterium casei LMG S-19264T (=DSM 44701T), isolated from a smear-ripened cheese.</title>
        <authorList>
            <consortium name="US DOE Joint Genome Institute (JGI-PGF)"/>
            <person name="Walter F."/>
            <person name="Albersmeier A."/>
            <person name="Kalinowski J."/>
            <person name="Ruckert C."/>
        </authorList>
    </citation>
    <scope>NUCLEOTIDE SEQUENCE</scope>
    <source>
        <strain evidence="5">CGMCC 1.15447</strain>
    </source>
</reference>
<evidence type="ECO:0000256" key="2">
    <source>
        <dbReference type="ARBA" id="ARBA00023239"/>
    </source>
</evidence>
<name>A0A916RR80_9BACT</name>
<feature type="domain" description="Alginate lyase" evidence="4">
    <location>
        <begin position="67"/>
        <end position="300"/>
    </location>
</feature>
<protein>
    <recommendedName>
        <fullName evidence="4">Alginate lyase domain-containing protein</fullName>
    </recommendedName>
</protein>
<evidence type="ECO:0000313" key="6">
    <source>
        <dbReference type="Proteomes" id="UP000648801"/>
    </source>
</evidence>
<reference evidence="5" key="2">
    <citation type="submission" date="2020-09" db="EMBL/GenBank/DDBJ databases">
        <authorList>
            <person name="Sun Q."/>
            <person name="Zhou Y."/>
        </authorList>
    </citation>
    <scope>NUCLEOTIDE SEQUENCE</scope>
    <source>
        <strain evidence="5">CGMCC 1.15447</strain>
    </source>
</reference>
<feature type="signal peptide" evidence="3">
    <location>
        <begin position="1"/>
        <end position="30"/>
    </location>
</feature>
<dbReference type="EMBL" id="BMJB01000001">
    <property type="protein sequence ID" value="GGA66302.1"/>
    <property type="molecule type" value="Genomic_DNA"/>
</dbReference>
<dbReference type="SUPFAM" id="SSF48230">
    <property type="entry name" value="Chondroitin AC/alginate lyase"/>
    <property type="match status" value="1"/>
</dbReference>
<dbReference type="InterPro" id="IPR008397">
    <property type="entry name" value="Alginate_lyase_dom"/>
</dbReference>
<dbReference type="AlphaFoldDB" id="A0A916RR80"/>
<evidence type="ECO:0000256" key="1">
    <source>
        <dbReference type="ARBA" id="ARBA00022729"/>
    </source>
</evidence>
<keyword evidence="6" id="KW-1185">Reference proteome</keyword>
<keyword evidence="2" id="KW-0456">Lyase</keyword>
<evidence type="ECO:0000313" key="5">
    <source>
        <dbReference type="EMBL" id="GGA66302.1"/>
    </source>
</evidence>
<evidence type="ECO:0000259" key="4">
    <source>
        <dbReference type="Pfam" id="PF05426"/>
    </source>
</evidence>
<comment type="caution">
    <text evidence="5">The sequence shown here is derived from an EMBL/GenBank/DDBJ whole genome shotgun (WGS) entry which is preliminary data.</text>
</comment>
<proteinExistence type="predicted"/>